<dbReference type="Pfam" id="PF21788">
    <property type="entry name" value="TNP-like_GBD"/>
    <property type="match status" value="1"/>
</dbReference>
<evidence type="ECO:0000313" key="3">
    <source>
        <dbReference type="Proteomes" id="UP000075809"/>
    </source>
</evidence>
<dbReference type="Proteomes" id="UP000075809">
    <property type="component" value="Unassembled WGS sequence"/>
</dbReference>
<proteinExistence type="predicted"/>
<gene>
    <name evidence="2" type="ORF">ALC60_11854</name>
</gene>
<sequence>MNSLPHLQTVRRWYTNVSGLPEISKDALATVQIKVNEAAENMKHLYFALIVDDMSIRQQIEIDGDRRNAYATMKDFRDENNNIIKWKYALDLVKIQEIKGLHAGTKLRRRHIQYVNEKMNKLQIVSIPVLSEYVEDTKLTVQVLYTISNNIFGNVLHMFDQAPLADHRTQLIKLITRLYLLTRLHHICRGKNDAVKRIRNKHTKIVIFKNQ</sequence>
<evidence type="ECO:0000259" key="1">
    <source>
        <dbReference type="Pfam" id="PF21788"/>
    </source>
</evidence>
<dbReference type="EMBL" id="KQ982940">
    <property type="protein sequence ID" value="KYQ49084.1"/>
    <property type="molecule type" value="Genomic_DNA"/>
</dbReference>
<dbReference type="InterPro" id="IPR048366">
    <property type="entry name" value="TNP-like_GBD"/>
</dbReference>
<accession>A0A151WMI8</accession>
<feature type="domain" description="Transposable element P transposase-like GTP-binding insertion" evidence="1">
    <location>
        <begin position="67"/>
        <end position="122"/>
    </location>
</feature>
<dbReference type="AlphaFoldDB" id="A0A151WMI8"/>
<protein>
    <recommendedName>
        <fullName evidence="1">Transposable element P transposase-like GTP-binding insertion domain-containing protein</fullName>
    </recommendedName>
</protein>
<evidence type="ECO:0000313" key="2">
    <source>
        <dbReference type="EMBL" id="KYQ49084.1"/>
    </source>
</evidence>
<keyword evidence="3" id="KW-1185">Reference proteome</keyword>
<reference evidence="2 3" key="1">
    <citation type="submission" date="2015-09" db="EMBL/GenBank/DDBJ databases">
        <title>Trachymyrmex zeteki WGS genome.</title>
        <authorList>
            <person name="Nygaard S."/>
            <person name="Hu H."/>
            <person name="Boomsma J."/>
            <person name="Zhang G."/>
        </authorList>
    </citation>
    <scope>NUCLEOTIDE SEQUENCE [LARGE SCALE GENOMIC DNA]</scope>
    <source>
        <strain evidence="2">Tzet28-1</strain>
        <tissue evidence="2">Whole body</tissue>
    </source>
</reference>
<name>A0A151WMI8_9HYME</name>
<organism evidence="2 3">
    <name type="scientific">Mycetomoellerius zeteki</name>
    <dbReference type="NCBI Taxonomy" id="64791"/>
    <lineage>
        <taxon>Eukaryota</taxon>
        <taxon>Metazoa</taxon>
        <taxon>Ecdysozoa</taxon>
        <taxon>Arthropoda</taxon>
        <taxon>Hexapoda</taxon>
        <taxon>Insecta</taxon>
        <taxon>Pterygota</taxon>
        <taxon>Neoptera</taxon>
        <taxon>Endopterygota</taxon>
        <taxon>Hymenoptera</taxon>
        <taxon>Apocrita</taxon>
        <taxon>Aculeata</taxon>
        <taxon>Formicoidea</taxon>
        <taxon>Formicidae</taxon>
        <taxon>Myrmicinae</taxon>
        <taxon>Mycetomoellerius</taxon>
    </lineage>
</organism>